<dbReference type="InterPro" id="IPR023198">
    <property type="entry name" value="PGP-like_dom2"/>
</dbReference>
<name>A0ABD5S3R8_9EURY</name>
<gene>
    <name evidence="2" type="ORF">ACFQE1_18305</name>
</gene>
<keyword evidence="3" id="KW-1185">Reference proteome</keyword>
<dbReference type="EC" id="3.-.-.-" evidence="2"/>
<dbReference type="Proteomes" id="UP001596328">
    <property type="component" value="Unassembled WGS sequence"/>
</dbReference>
<dbReference type="SFLD" id="SFLDS00003">
    <property type="entry name" value="Haloacid_Dehalogenase"/>
    <property type="match status" value="1"/>
</dbReference>
<dbReference type="PANTHER" id="PTHR43434:SF1">
    <property type="entry name" value="PHOSPHOGLYCOLATE PHOSPHATASE"/>
    <property type="match status" value="1"/>
</dbReference>
<keyword evidence="2" id="KW-0378">Hydrolase</keyword>
<evidence type="ECO:0000313" key="3">
    <source>
        <dbReference type="Proteomes" id="UP001596328"/>
    </source>
</evidence>
<dbReference type="SFLD" id="SFLDG01129">
    <property type="entry name" value="C1.5:_HAD__Beta-PGM__Phosphata"/>
    <property type="match status" value="1"/>
</dbReference>
<dbReference type="GO" id="GO:0016787">
    <property type="term" value="F:hydrolase activity"/>
    <property type="evidence" value="ECO:0007669"/>
    <property type="project" value="UniProtKB-KW"/>
</dbReference>
<comment type="caution">
    <text evidence="2">The sequence shown here is derived from an EMBL/GenBank/DDBJ whole genome shotgun (WGS) entry which is preliminary data.</text>
</comment>
<dbReference type="InterPro" id="IPR036412">
    <property type="entry name" value="HAD-like_sf"/>
</dbReference>
<evidence type="ECO:0000256" key="1">
    <source>
        <dbReference type="ARBA" id="ARBA00007958"/>
    </source>
</evidence>
<dbReference type="SUPFAM" id="SSF56784">
    <property type="entry name" value="HAD-like"/>
    <property type="match status" value="1"/>
</dbReference>
<evidence type="ECO:0000313" key="2">
    <source>
        <dbReference type="EMBL" id="MFC6726279.1"/>
    </source>
</evidence>
<organism evidence="2 3">
    <name type="scientific">Halobium palmae</name>
    <dbReference type="NCBI Taxonomy" id="1776492"/>
    <lineage>
        <taxon>Archaea</taxon>
        <taxon>Methanobacteriati</taxon>
        <taxon>Methanobacteriota</taxon>
        <taxon>Stenosarchaea group</taxon>
        <taxon>Halobacteria</taxon>
        <taxon>Halobacteriales</taxon>
        <taxon>Haloferacaceae</taxon>
        <taxon>Halobium</taxon>
    </lineage>
</organism>
<dbReference type="Pfam" id="PF13419">
    <property type="entry name" value="HAD_2"/>
    <property type="match status" value="1"/>
</dbReference>
<dbReference type="AlphaFoldDB" id="A0ABD5S3R8"/>
<dbReference type="Gene3D" id="3.40.50.1000">
    <property type="entry name" value="HAD superfamily/HAD-like"/>
    <property type="match status" value="1"/>
</dbReference>
<protein>
    <submittedName>
        <fullName evidence="2">HAD family hydrolase</fullName>
        <ecNumber evidence="2">3.-.-.-</ecNumber>
    </submittedName>
</protein>
<dbReference type="InterPro" id="IPR050155">
    <property type="entry name" value="HAD-like_hydrolase_sf"/>
</dbReference>
<dbReference type="InterPro" id="IPR041492">
    <property type="entry name" value="HAD_2"/>
</dbReference>
<dbReference type="InterPro" id="IPR006439">
    <property type="entry name" value="HAD-SF_hydro_IA"/>
</dbReference>
<dbReference type="Gene3D" id="1.10.150.240">
    <property type="entry name" value="Putative phosphatase, domain 2"/>
    <property type="match status" value="1"/>
</dbReference>
<dbReference type="NCBIfam" id="TIGR01549">
    <property type="entry name" value="HAD-SF-IA-v1"/>
    <property type="match status" value="1"/>
</dbReference>
<dbReference type="InterPro" id="IPR023214">
    <property type="entry name" value="HAD_sf"/>
</dbReference>
<comment type="similarity">
    <text evidence="1">Belongs to the HAD-like hydrolase superfamily.</text>
</comment>
<dbReference type="EMBL" id="JBHSWU010001002">
    <property type="protein sequence ID" value="MFC6726279.1"/>
    <property type="molecule type" value="Genomic_DNA"/>
</dbReference>
<feature type="non-terminal residue" evidence="2">
    <location>
        <position position="192"/>
    </location>
</feature>
<dbReference type="PANTHER" id="PTHR43434">
    <property type="entry name" value="PHOSPHOGLYCOLATE PHOSPHATASE"/>
    <property type="match status" value="1"/>
</dbReference>
<sequence>MTYDTVVFDNDGVLVGRTRFDVLRDATEETFEQFDVTDPDPDDVHDMTVGTTPGKVGGITDTYGLDATTFWEARERTLSLAQQEEARAGRKTPYDDIDALETLAELDVDMGIVSSNQQETVDFLLDHFGLRDHFGAAYGREATIGSLDLRKPHPHYIDLALADLDPGPGRTLFVGDNESDVVAAQNAGIDSA</sequence>
<proteinExistence type="inferred from homology"/>
<accession>A0ABD5S3R8</accession>
<reference evidence="2 3" key="1">
    <citation type="journal article" date="2019" name="Int. J. Syst. Evol. Microbiol.">
        <title>The Global Catalogue of Microorganisms (GCM) 10K type strain sequencing project: providing services to taxonomists for standard genome sequencing and annotation.</title>
        <authorList>
            <consortium name="The Broad Institute Genomics Platform"/>
            <consortium name="The Broad Institute Genome Sequencing Center for Infectious Disease"/>
            <person name="Wu L."/>
            <person name="Ma J."/>
        </authorList>
    </citation>
    <scope>NUCLEOTIDE SEQUENCE [LARGE SCALE GENOMIC DNA]</scope>
    <source>
        <strain evidence="2 3">NBRC 111368</strain>
    </source>
</reference>